<dbReference type="InterPro" id="IPR044068">
    <property type="entry name" value="CB"/>
</dbReference>
<dbReference type="SUPFAM" id="SSF56349">
    <property type="entry name" value="DNA breaking-rejoining enzymes"/>
    <property type="match status" value="1"/>
</dbReference>
<dbReference type="Proteomes" id="UP000256519">
    <property type="component" value="Unassembled WGS sequence"/>
</dbReference>
<evidence type="ECO:0000256" key="1">
    <source>
        <dbReference type="ARBA" id="ARBA00022908"/>
    </source>
</evidence>
<dbReference type="InterPro" id="IPR010998">
    <property type="entry name" value="Integrase_recombinase_N"/>
</dbReference>
<accession>A0A3D8WUB8</accession>
<feature type="domain" description="Core-binding (CB)" evidence="6">
    <location>
        <begin position="25"/>
        <end position="112"/>
    </location>
</feature>
<dbReference type="GO" id="GO:0015074">
    <property type="term" value="P:DNA integration"/>
    <property type="evidence" value="ECO:0007669"/>
    <property type="project" value="UniProtKB-KW"/>
</dbReference>
<dbReference type="PANTHER" id="PTHR30349:SF88">
    <property type="entry name" value="BLL1584 PROTEIN"/>
    <property type="match status" value="1"/>
</dbReference>
<reference evidence="7 8" key="1">
    <citation type="journal article" date="2018" name="Appl. Environ. Microbiol.">
        <title>Antimicrobial susceptibility testing and tentative epidemiological cut-off values of five Bacillus species relevant for use as animal feed additives or for plant protection.</title>
        <authorList>
            <person name="Agerso Y."/>
            <person name="Stuer-Lauridsen B."/>
            <person name="Bjerre K."/>
            <person name="Jensen M.G."/>
            <person name="Johansen E."/>
            <person name="Bennedsen M."/>
            <person name="Brockmann E."/>
            <person name="Nielsen B."/>
        </authorList>
    </citation>
    <scope>NUCLEOTIDE SEQUENCE [LARGE SCALE GENOMIC DNA]</scope>
    <source>
        <strain evidence="7 8">CHCC20162</strain>
    </source>
</reference>
<evidence type="ECO:0000256" key="4">
    <source>
        <dbReference type="PROSITE-ProRule" id="PRU01248"/>
    </source>
</evidence>
<dbReference type="GO" id="GO:0006310">
    <property type="term" value="P:DNA recombination"/>
    <property type="evidence" value="ECO:0007669"/>
    <property type="project" value="UniProtKB-KW"/>
</dbReference>
<keyword evidence="2 4" id="KW-0238">DNA-binding</keyword>
<organism evidence="7 8">
    <name type="scientific">Priestia megaterium</name>
    <name type="common">Bacillus megaterium</name>
    <dbReference type="NCBI Taxonomy" id="1404"/>
    <lineage>
        <taxon>Bacteria</taxon>
        <taxon>Bacillati</taxon>
        <taxon>Bacillota</taxon>
        <taxon>Bacilli</taxon>
        <taxon>Bacillales</taxon>
        <taxon>Bacillaceae</taxon>
        <taxon>Priestia</taxon>
    </lineage>
</organism>
<evidence type="ECO:0000256" key="3">
    <source>
        <dbReference type="ARBA" id="ARBA00023172"/>
    </source>
</evidence>
<protein>
    <submittedName>
        <fullName evidence="7">Recombinase XerD</fullName>
    </submittedName>
</protein>
<dbReference type="AlphaFoldDB" id="A0A3D8WUB8"/>
<dbReference type="EMBL" id="PQWM01000054">
    <property type="protein sequence ID" value="RDZ07218.1"/>
    <property type="molecule type" value="Genomic_DNA"/>
</dbReference>
<comment type="caution">
    <text evidence="7">The sequence shown here is derived from an EMBL/GenBank/DDBJ whole genome shotgun (WGS) entry which is preliminary data.</text>
</comment>
<dbReference type="Gene3D" id="1.10.150.130">
    <property type="match status" value="1"/>
</dbReference>
<dbReference type="InterPro" id="IPR004107">
    <property type="entry name" value="Integrase_SAM-like_N"/>
</dbReference>
<name>A0A3D8WUB8_PRIMG</name>
<proteinExistence type="predicted"/>
<dbReference type="Gene3D" id="1.10.443.10">
    <property type="entry name" value="Intergrase catalytic core"/>
    <property type="match status" value="1"/>
</dbReference>
<dbReference type="PROSITE" id="PS51898">
    <property type="entry name" value="TYR_RECOMBINASE"/>
    <property type="match status" value="1"/>
</dbReference>
<feature type="domain" description="Tyr recombinase" evidence="5">
    <location>
        <begin position="133"/>
        <end position="313"/>
    </location>
</feature>
<keyword evidence="1" id="KW-0229">DNA integration</keyword>
<dbReference type="PROSITE" id="PS51900">
    <property type="entry name" value="CB"/>
    <property type="match status" value="1"/>
</dbReference>
<evidence type="ECO:0000259" key="5">
    <source>
        <dbReference type="PROSITE" id="PS51898"/>
    </source>
</evidence>
<evidence type="ECO:0000313" key="8">
    <source>
        <dbReference type="Proteomes" id="UP000256519"/>
    </source>
</evidence>
<evidence type="ECO:0000259" key="6">
    <source>
        <dbReference type="PROSITE" id="PS51900"/>
    </source>
</evidence>
<dbReference type="InterPro" id="IPR011010">
    <property type="entry name" value="DNA_brk_join_enz"/>
</dbReference>
<evidence type="ECO:0000313" key="7">
    <source>
        <dbReference type="EMBL" id="RDZ07218.1"/>
    </source>
</evidence>
<dbReference type="RefSeq" id="WP_116078505.1">
    <property type="nucleotide sequence ID" value="NZ_CP187630.1"/>
</dbReference>
<dbReference type="GO" id="GO:0003677">
    <property type="term" value="F:DNA binding"/>
    <property type="evidence" value="ECO:0007669"/>
    <property type="project" value="UniProtKB-UniRule"/>
</dbReference>
<dbReference type="Pfam" id="PF02899">
    <property type="entry name" value="Phage_int_SAM_1"/>
    <property type="match status" value="1"/>
</dbReference>
<dbReference type="InterPro" id="IPR002104">
    <property type="entry name" value="Integrase_catalytic"/>
</dbReference>
<dbReference type="PANTHER" id="PTHR30349">
    <property type="entry name" value="PHAGE INTEGRASE-RELATED"/>
    <property type="match status" value="1"/>
</dbReference>
<dbReference type="InterPro" id="IPR050090">
    <property type="entry name" value="Tyrosine_recombinase_XerCD"/>
</dbReference>
<keyword evidence="3" id="KW-0233">DNA recombination</keyword>
<evidence type="ECO:0000256" key="2">
    <source>
        <dbReference type="ARBA" id="ARBA00023125"/>
    </source>
</evidence>
<gene>
    <name evidence="7" type="ORF">C3744_27835</name>
</gene>
<dbReference type="Pfam" id="PF00589">
    <property type="entry name" value="Phage_integrase"/>
    <property type="match status" value="1"/>
</dbReference>
<dbReference type="InterPro" id="IPR013762">
    <property type="entry name" value="Integrase-like_cat_sf"/>
</dbReference>
<sequence length="326" mass="37557">MSRRSNELTTEEMRALAGVLPASNFTLEELIDIFIDDCAVRNLREHSIRFYRNELSTFMRSIEAQGVELNAETITAEVIKRNVILHMKEHGIKPVSINTRLRAIRAFFNFLYKQRYIKRNPMEQIELLRHRKEVIETLTVAQINKLLNACNLRTFIGVRDYTIIMLLVETGVRANELIGINVEDINFSNGVIRIRNAKSYRERLVPIQSKMKDQLRKYLNIRGEAITDALFVTLDGTAISKRQVQSRITGCARKAKITDIRVSCHTLRHTFAKLCVMNGANAFQLQAILGHTTLDMTKVYVNLFSNEVAEGHKQFSPLKNINNFRF</sequence>